<organism evidence="3">
    <name type="scientific">Rodentolepis nana</name>
    <name type="common">Dwarf tapeworm</name>
    <name type="synonym">Hymenolepis nana</name>
    <dbReference type="NCBI Taxonomy" id="102285"/>
    <lineage>
        <taxon>Eukaryota</taxon>
        <taxon>Metazoa</taxon>
        <taxon>Spiralia</taxon>
        <taxon>Lophotrochozoa</taxon>
        <taxon>Platyhelminthes</taxon>
        <taxon>Cestoda</taxon>
        <taxon>Eucestoda</taxon>
        <taxon>Cyclophyllidea</taxon>
        <taxon>Hymenolepididae</taxon>
        <taxon>Rodentolepis</taxon>
    </lineage>
</organism>
<dbReference type="PANTHER" id="PTHR12904:SF22">
    <property type="entry name" value="ZYG-11 FAMILY MEMBER B, CELL CYCLE REGULATOR"/>
    <property type="match status" value="1"/>
</dbReference>
<proteinExistence type="predicted"/>
<sequence length="709" mass="81017">MRASSLDRSSRSSFRADSEINRVEVPSLKNLCLDVIAKNFDLFITKCPRCDEEKYRWRVPRPESSIISPIADMIFKELGERRLLKWKYLSLFSTRINVADVTGIDLDDLAGSLSDGTIKSLHTLKLYRLPMKMVTKLSDMRALGQLQNLQYLDIRCMPLDSEGLSILVKNLRLKHLDITETMVDDISCLTVLRNHLNVLIMHQLDVGQDDCFNQMLLTILELKELRQLDVSNLSYSSPSRVEAVDALLEPEQLPHLVHLEMSGNPFQCTLRDLHILIRNKKNLKYLGVAEFSKELLPDEYAVGRLATKYSHIEVRSKHGLFDITAWLNKDLFFQIIGGLSETEVMKRLETFLKTRDILFNGTLVQLATAIEHGHYLPPSLFEKIMDILEKDFEERYELHKAVVLAICARLVETDCEDIPSGLLQRMLNYTQLIIEEELGCNSYICSSSISRNSSDSSESNDCDEKLDSQLEALVSADSVIRSTDADNDFDEEVTGGGINGFGSVDEDGDDIDINYLYVTYCLKSLRMFYCLGRVVLDNIRICRGIFKSLQYVRSSTVKTCALLLLSVVFDRVSELFYQFESKCHKELSPSEWEEICSEISYVQSLIQCAAETYISRYEMEEWLAVHGVNNFPYLRQFYEINIGDFDVLGTLKEFISKRYQVCENFVNSGGLEVCELILENLDATNTSPEDEACLREILQIPRSYGLFDA</sequence>
<dbReference type="InterPro" id="IPR032675">
    <property type="entry name" value="LRR_dom_sf"/>
</dbReference>
<keyword evidence="2" id="KW-1185">Reference proteome</keyword>
<dbReference type="InterPro" id="IPR051341">
    <property type="entry name" value="Zyg-11_UBL_adapter"/>
</dbReference>
<dbReference type="PANTHER" id="PTHR12904">
    <property type="match status" value="1"/>
</dbReference>
<gene>
    <name evidence="1" type="ORF">HNAJ_LOCUS10619</name>
</gene>
<evidence type="ECO:0000313" key="3">
    <source>
        <dbReference type="WBParaSite" id="HNAJ_0001062401-mRNA-1"/>
    </source>
</evidence>
<reference evidence="3" key="1">
    <citation type="submission" date="2016-04" db="UniProtKB">
        <authorList>
            <consortium name="WormBaseParasite"/>
        </authorList>
    </citation>
    <scope>IDENTIFICATION</scope>
</reference>
<name>A0A158QIZ9_RODNA</name>
<dbReference type="Proteomes" id="UP000278807">
    <property type="component" value="Unassembled WGS sequence"/>
</dbReference>
<evidence type="ECO:0000313" key="2">
    <source>
        <dbReference type="Proteomes" id="UP000278807"/>
    </source>
</evidence>
<dbReference type="EMBL" id="UZAE01013131">
    <property type="protein sequence ID" value="VDO08370.1"/>
    <property type="molecule type" value="Genomic_DNA"/>
</dbReference>
<protein>
    <submittedName>
        <fullName evidence="3">NB-ARC domain-containing protein</fullName>
    </submittedName>
</protein>
<dbReference type="GO" id="GO:0031462">
    <property type="term" value="C:Cul2-RING ubiquitin ligase complex"/>
    <property type="evidence" value="ECO:0007669"/>
    <property type="project" value="TreeGrafter"/>
</dbReference>
<reference evidence="1 2" key="2">
    <citation type="submission" date="2018-11" db="EMBL/GenBank/DDBJ databases">
        <authorList>
            <consortium name="Pathogen Informatics"/>
        </authorList>
    </citation>
    <scope>NUCLEOTIDE SEQUENCE [LARGE SCALE GENOMIC DNA]</scope>
</reference>
<dbReference type="OrthoDB" id="5783533at2759"/>
<evidence type="ECO:0000313" key="1">
    <source>
        <dbReference type="EMBL" id="VDO08370.1"/>
    </source>
</evidence>
<dbReference type="AlphaFoldDB" id="A0A158QIZ9"/>
<dbReference type="Gene3D" id="3.80.10.10">
    <property type="entry name" value="Ribonuclease Inhibitor"/>
    <property type="match status" value="1"/>
</dbReference>
<dbReference type="SUPFAM" id="SSF52047">
    <property type="entry name" value="RNI-like"/>
    <property type="match status" value="1"/>
</dbReference>
<accession>A0A158QIZ9</accession>
<dbReference type="WBParaSite" id="HNAJ_0001062401-mRNA-1">
    <property type="protein sequence ID" value="HNAJ_0001062401-mRNA-1"/>
    <property type="gene ID" value="HNAJ_0001062401"/>
</dbReference>